<dbReference type="PANTHER" id="PTHR19303:SF74">
    <property type="entry name" value="POGO TRANSPOSABLE ELEMENT WITH KRAB DOMAIN"/>
    <property type="match status" value="1"/>
</dbReference>
<protein>
    <submittedName>
        <fullName evidence="2">HTH CENPB-type domain-containing protein</fullName>
    </submittedName>
</protein>
<dbReference type="PANTHER" id="PTHR19303">
    <property type="entry name" value="TRANSPOSON"/>
    <property type="match status" value="1"/>
</dbReference>
<gene>
    <name evidence="2" type="ORF">FWK35_00020651</name>
</gene>
<evidence type="ECO:0000313" key="2">
    <source>
        <dbReference type="EMBL" id="KAF0752390.1"/>
    </source>
</evidence>
<dbReference type="CDD" id="cd15489">
    <property type="entry name" value="PHD_SF"/>
    <property type="match status" value="1"/>
</dbReference>
<dbReference type="Proteomes" id="UP000478052">
    <property type="component" value="Unassembled WGS sequence"/>
</dbReference>
<dbReference type="InterPro" id="IPR013083">
    <property type="entry name" value="Znf_RING/FYVE/PHD"/>
</dbReference>
<organism evidence="2 3">
    <name type="scientific">Aphis craccivora</name>
    <name type="common">Cowpea aphid</name>
    <dbReference type="NCBI Taxonomy" id="307492"/>
    <lineage>
        <taxon>Eukaryota</taxon>
        <taxon>Metazoa</taxon>
        <taxon>Ecdysozoa</taxon>
        <taxon>Arthropoda</taxon>
        <taxon>Hexapoda</taxon>
        <taxon>Insecta</taxon>
        <taxon>Pterygota</taxon>
        <taxon>Neoptera</taxon>
        <taxon>Paraneoptera</taxon>
        <taxon>Hemiptera</taxon>
        <taxon>Sternorrhyncha</taxon>
        <taxon>Aphidomorpha</taxon>
        <taxon>Aphidoidea</taxon>
        <taxon>Aphididae</taxon>
        <taxon>Aphidini</taxon>
        <taxon>Aphis</taxon>
        <taxon>Aphis</taxon>
    </lineage>
</organism>
<dbReference type="AlphaFoldDB" id="A0A6G0YAW6"/>
<proteinExistence type="predicted"/>
<dbReference type="GO" id="GO:0003677">
    <property type="term" value="F:DNA binding"/>
    <property type="evidence" value="ECO:0007669"/>
    <property type="project" value="TreeGrafter"/>
</dbReference>
<name>A0A6G0YAW6_APHCR</name>
<reference evidence="2 3" key="1">
    <citation type="submission" date="2019-08" db="EMBL/GenBank/DDBJ databases">
        <title>Whole genome of Aphis craccivora.</title>
        <authorList>
            <person name="Voronova N.V."/>
            <person name="Shulinski R.S."/>
            <person name="Bandarenka Y.V."/>
            <person name="Zhorov D.G."/>
            <person name="Warner D."/>
        </authorList>
    </citation>
    <scope>NUCLEOTIDE SEQUENCE [LARGE SCALE GENOMIC DNA]</scope>
    <source>
        <strain evidence="2">180601</strain>
        <tissue evidence="2">Whole Body</tissue>
    </source>
</reference>
<dbReference type="EMBL" id="VUJU01005073">
    <property type="protein sequence ID" value="KAF0752390.1"/>
    <property type="molecule type" value="Genomic_DNA"/>
</dbReference>
<dbReference type="InterPro" id="IPR011011">
    <property type="entry name" value="Znf_FYVE_PHD"/>
</dbReference>
<keyword evidence="3" id="KW-1185">Reference proteome</keyword>
<dbReference type="Gene3D" id="3.30.40.10">
    <property type="entry name" value="Zinc/RING finger domain, C3HC4 (zinc finger)"/>
    <property type="match status" value="1"/>
</dbReference>
<sequence length="590" mass="68351">MYIKIEKMLASKPNVKWIEVMSQKGFPITLDTKFPNENPGIKWLKLFMNRHPIVAKRTVEKLTKSRSCVTKEHILNWFSNVEEFLSDNNLKDILDDPCRIFNTDESGFMMCPKGEKVLSKRGTKNVYEVVGNNEKQQITVLVNVPAAGVVAPTMVVFAGKRLPKRIASTMPEDWSWLNLIKGGNLGKFFTGETFFDKGIHIIAFYPDATYIQQPLDVAMFGPLKQEWAKEVHKWRMESQEPLTRLHFSPMLSRVMKNRLTEGTIKSGFSTCGLYPWNLQAIDYSKCITINSSQIDINITENLSENTVIETPPEPNISNDYVKNLGHDYLESLIGDHLLELFKEELELNDDLWTGPTESKDLFSIWRKSYLLSSGITEVQNEREILEYFSPNDIESWPILLDNFDSTVRSNNETIIDVSSIQSCSTANEPSSEEKRRDELAKQISLETGGKGVPSSFKRNLLWPKTPEKKEKFRSITSRKFQEYKEKKQKEKELQEELKEKRKRKREENKRKTIAKKSEKNKNKKNKVVNDTEEDWRCKVCSSRYNSEVVKGIQKKWIECDGCAKQFHYDCIPKNHRQEYGLDSEEDAMMS</sequence>
<dbReference type="OrthoDB" id="6626399at2759"/>
<feature type="region of interest" description="Disordered" evidence="1">
    <location>
        <begin position="485"/>
        <end position="527"/>
    </location>
</feature>
<evidence type="ECO:0000256" key="1">
    <source>
        <dbReference type="SAM" id="MobiDB-lite"/>
    </source>
</evidence>
<dbReference type="SUPFAM" id="SSF57903">
    <property type="entry name" value="FYVE/PHD zinc finger"/>
    <property type="match status" value="1"/>
</dbReference>
<dbReference type="GO" id="GO:0005634">
    <property type="term" value="C:nucleus"/>
    <property type="evidence" value="ECO:0007669"/>
    <property type="project" value="TreeGrafter"/>
</dbReference>
<feature type="compositionally biased region" description="Basic and acidic residues" evidence="1">
    <location>
        <begin position="485"/>
        <end position="520"/>
    </location>
</feature>
<comment type="caution">
    <text evidence="2">The sequence shown here is derived from an EMBL/GenBank/DDBJ whole genome shotgun (WGS) entry which is preliminary data.</text>
</comment>
<evidence type="ECO:0000313" key="3">
    <source>
        <dbReference type="Proteomes" id="UP000478052"/>
    </source>
</evidence>
<dbReference type="InterPro" id="IPR050863">
    <property type="entry name" value="CenT-Element_Derived"/>
</dbReference>
<accession>A0A6G0YAW6</accession>